<dbReference type="PANTHER" id="PTHR43280:SF28">
    <property type="entry name" value="HTH-TYPE TRANSCRIPTIONAL ACTIVATOR RHAS"/>
    <property type="match status" value="1"/>
</dbReference>
<dbReference type="PANTHER" id="PTHR43280">
    <property type="entry name" value="ARAC-FAMILY TRANSCRIPTIONAL REGULATOR"/>
    <property type="match status" value="1"/>
</dbReference>
<sequence length="520" mass="59326">MKIIIIEDELEILQGMKETVIEAAAGKLEILTAANAEDAEVLIRAQRPDIIVSDIVLPQQSGIDMLQAMQMPDYAPKIIIVSGYSDFQYAQRSMQLGAMDYLLKPFSKEAFSTKILHLLDMLEDERKHHQELSGQLKQAELGKKLLKDKFLLSLCMTPTVLQEHIFHRLQMWELTWLADTNFTVIALDIVRQDRPNPLDSQSDLETFSVGNITEELLEAYQPSALFKNIHHNWILIVPSELTGAVVEAIRAGVNKYQYLTVGFGISREQQAFQAISTAYGQAVKALKMALMTPDSYVHRYTEALYADDEPNRLSAELAAALVMEGDLEQIDTTIDLLVRHYATAQEVKDYQDISKKCLEWILSLHSTLREKYGIGLNQIPMALWEELEQCERLEQVKERMLHYLVGIAKKAAVSHSNAIIAKAKQLLEQQFAQNITLQSIADQLQIHPVWLSQLFKKEAGINFLDYVTDLRVEQSKKLLRDSQMKIYEIAESVGYQDLQYFGKVFKKRTGQTPKEFRYGK</sequence>
<keyword evidence="3" id="KW-0804">Transcription</keyword>
<name>A0A430JL58_9BACL</name>
<dbReference type="Gene3D" id="3.40.50.2300">
    <property type="match status" value="1"/>
</dbReference>
<dbReference type="OrthoDB" id="342399at2"/>
<dbReference type="EMBL" id="RXHU01000002">
    <property type="protein sequence ID" value="RTE11785.1"/>
    <property type="molecule type" value="Genomic_DNA"/>
</dbReference>
<reference evidence="8 9" key="1">
    <citation type="submission" date="2018-12" db="EMBL/GenBank/DDBJ databases">
        <title>Bacillus ochoae sp. nov., Paenibacillus whitsoniae sp. nov., Paenibacillus spiritus sp. nov. Isolated from the Mars Exploration Rover during spacecraft assembly.</title>
        <authorList>
            <person name="Seuylemezian A."/>
            <person name="Vaishampayan P."/>
        </authorList>
    </citation>
    <scope>NUCLEOTIDE SEQUENCE [LARGE SCALE GENOMIC DNA]</scope>
    <source>
        <strain evidence="8 9">MER 54</strain>
    </source>
</reference>
<keyword evidence="5" id="KW-0175">Coiled coil</keyword>
<dbReference type="GO" id="GO:0043565">
    <property type="term" value="F:sequence-specific DNA binding"/>
    <property type="evidence" value="ECO:0007669"/>
    <property type="project" value="InterPro"/>
</dbReference>
<evidence type="ECO:0000256" key="5">
    <source>
        <dbReference type="SAM" id="Coils"/>
    </source>
</evidence>
<evidence type="ECO:0000256" key="3">
    <source>
        <dbReference type="ARBA" id="ARBA00023163"/>
    </source>
</evidence>
<dbReference type="InterPro" id="IPR018062">
    <property type="entry name" value="HTH_AraC-typ_CS"/>
</dbReference>
<evidence type="ECO:0000256" key="2">
    <source>
        <dbReference type="ARBA" id="ARBA00023125"/>
    </source>
</evidence>
<dbReference type="SMART" id="SM00448">
    <property type="entry name" value="REC"/>
    <property type="match status" value="1"/>
</dbReference>
<keyword evidence="4" id="KW-0597">Phosphoprotein</keyword>
<proteinExistence type="predicted"/>
<dbReference type="SMART" id="SM00342">
    <property type="entry name" value="HTH_ARAC"/>
    <property type="match status" value="1"/>
</dbReference>
<keyword evidence="2" id="KW-0238">DNA-binding</keyword>
<dbReference type="InterPro" id="IPR020449">
    <property type="entry name" value="Tscrpt_reg_AraC-type_HTH"/>
</dbReference>
<organism evidence="8 9">
    <name type="scientific">Paenibacillus whitsoniae</name>
    <dbReference type="NCBI Taxonomy" id="2496558"/>
    <lineage>
        <taxon>Bacteria</taxon>
        <taxon>Bacillati</taxon>
        <taxon>Bacillota</taxon>
        <taxon>Bacilli</taxon>
        <taxon>Bacillales</taxon>
        <taxon>Paenibacillaceae</taxon>
        <taxon>Paenibacillus</taxon>
    </lineage>
</organism>
<dbReference type="GO" id="GO:0003700">
    <property type="term" value="F:DNA-binding transcription factor activity"/>
    <property type="evidence" value="ECO:0007669"/>
    <property type="project" value="InterPro"/>
</dbReference>
<keyword evidence="9" id="KW-1185">Reference proteome</keyword>
<evidence type="ECO:0000256" key="1">
    <source>
        <dbReference type="ARBA" id="ARBA00023015"/>
    </source>
</evidence>
<dbReference type="InterPro" id="IPR011006">
    <property type="entry name" value="CheY-like_superfamily"/>
</dbReference>
<evidence type="ECO:0000259" key="7">
    <source>
        <dbReference type="PROSITE" id="PS50110"/>
    </source>
</evidence>
<dbReference type="PROSITE" id="PS50110">
    <property type="entry name" value="RESPONSE_REGULATORY"/>
    <property type="match status" value="1"/>
</dbReference>
<accession>A0A430JL58</accession>
<dbReference type="PRINTS" id="PR00032">
    <property type="entry name" value="HTHARAC"/>
</dbReference>
<dbReference type="InterPro" id="IPR009057">
    <property type="entry name" value="Homeodomain-like_sf"/>
</dbReference>
<dbReference type="GO" id="GO:0000160">
    <property type="term" value="P:phosphorelay signal transduction system"/>
    <property type="evidence" value="ECO:0007669"/>
    <property type="project" value="InterPro"/>
</dbReference>
<dbReference type="InterPro" id="IPR018060">
    <property type="entry name" value="HTH_AraC"/>
</dbReference>
<feature type="coiled-coil region" evidence="5">
    <location>
        <begin position="119"/>
        <end position="149"/>
    </location>
</feature>
<evidence type="ECO:0000313" key="8">
    <source>
        <dbReference type="EMBL" id="RTE11785.1"/>
    </source>
</evidence>
<comment type="caution">
    <text evidence="8">The sequence shown here is derived from an EMBL/GenBank/DDBJ whole genome shotgun (WGS) entry which is preliminary data.</text>
</comment>
<dbReference type="InterPro" id="IPR001789">
    <property type="entry name" value="Sig_transdc_resp-reg_receiver"/>
</dbReference>
<evidence type="ECO:0000313" key="9">
    <source>
        <dbReference type="Proteomes" id="UP000276128"/>
    </source>
</evidence>
<protein>
    <submittedName>
        <fullName evidence="8">Response regulator</fullName>
    </submittedName>
</protein>
<feature type="domain" description="HTH araC/xylS-type" evidence="6">
    <location>
        <begin position="421"/>
        <end position="519"/>
    </location>
</feature>
<dbReference type="RefSeq" id="WP_126139215.1">
    <property type="nucleotide sequence ID" value="NZ_RXHU01000002.1"/>
</dbReference>
<gene>
    <name evidence="8" type="ORF">EJQ19_00295</name>
</gene>
<dbReference type="SUPFAM" id="SSF46689">
    <property type="entry name" value="Homeodomain-like"/>
    <property type="match status" value="2"/>
</dbReference>
<feature type="domain" description="Response regulatory" evidence="7">
    <location>
        <begin position="2"/>
        <end position="119"/>
    </location>
</feature>
<evidence type="ECO:0000256" key="4">
    <source>
        <dbReference type="PROSITE-ProRule" id="PRU00169"/>
    </source>
</evidence>
<dbReference type="SUPFAM" id="SSF52172">
    <property type="entry name" value="CheY-like"/>
    <property type="match status" value="1"/>
</dbReference>
<dbReference type="CDD" id="cd17536">
    <property type="entry name" value="REC_YesN-like"/>
    <property type="match status" value="1"/>
</dbReference>
<dbReference type="Pfam" id="PF17853">
    <property type="entry name" value="GGDEF_2"/>
    <property type="match status" value="1"/>
</dbReference>
<keyword evidence="1" id="KW-0805">Transcription regulation</keyword>
<dbReference type="InterPro" id="IPR041522">
    <property type="entry name" value="CdaR_GGDEF"/>
</dbReference>
<dbReference type="PROSITE" id="PS01124">
    <property type="entry name" value="HTH_ARAC_FAMILY_2"/>
    <property type="match status" value="1"/>
</dbReference>
<dbReference type="Proteomes" id="UP000276128">
    <property type="component" value="Unassembled WGS sequence"/>
</dbReference>
<dbReference type="PROSITE" id="PS00041">
    <property type="entry name" value="HTH_ARAC_FAMILY_1"/>
    <property type="match status" value="1"/>
</dbReference>
<feature type="modified residue" description="4-aspartylphosphate" evidence="4">
    <location>
        <position position="54"/>
    </location>
</feature>
<evidence type="ECO:0000259" key="6">
    <source>
        <dbReference type="PROSITE" id="PS01124"/>
    </source>
</evidence>
<dbReference type="AlphaFoldDB" id="A0A430JL58"/>
<dbReference type="Gene3D" id="1.10.10.60">
    <property type="entry name" value="Homeodomain-like"/>
    <property type="match status" value="2"/>
</dbReference>
<dbReference type="Pfam" id="PF00072">
    <property type="entry name" value="Response_reg"/>
    <property type="match status" value="1"/>
</dbReference>
<dbReference type="Pfam" id="PF12833">
    <property type="entry name" value="HTH_18"/>
    <property type="match status" value="1"/>
</dbReference>